<comment type="caution">
    <text evidence="1">The sequence shown here is derived from an EMBL/GenBank/DDBJ whole genome shotgun (WGS) entry which is preliminary data.</text>
</comment>
<accession>A0ABQ4NHP8</accession>
<evidence type="ECO:0008006" key="3">
    <source>
        <dbReference type="Google" id="ProtNLM"/>
    </source>
</evidence>
<name>A0ABQ4NHP8_9RHOB</name>
<dbReference type="Pfam" id="PF05930">
    <property type="entry name" value="Phage_AlpA"/>
    <property type="match status" value="1"/>
</dbReference>
<evidence type="ECO:0000313" key="2">
    <source>
        <dbReference type="Proteomes" id="UP000786693"/>
    </source>
</evidence>
<dbReference type="Proteomes" id="UP000786693">
    <property type="component" value="Unassembled WGS sequence"/>
</dbReference>
<dbReference type="InterPro" id="IPR010260">
    <property type="entry name" value="AlpA"/>
</dbReference>
<reference evidence="1 2" key="1">
    <citation type="submission" date="2021-05" db="EMBL/GenBank/DDBJ databases">
        <title>Bacteria Genome sequencing.</title>
        <authorList>
            <person name="Takabe Y."/>
            <person name="Nakajima Y."/>
            <person name="Suzuki S."/>
            <person name="Shiozaki T."/>
        </authorList>
    </citation>
    <scope>NUCLEOTIDE SEQUENCE [LARGE SCALE GENOMIC DNA]</scope>
    <source>
        <strain evidence="1 2">AI_62</strain>
    </source>
</reference>
<protein>
    <recommendedName>
        <fullName evidence="3">Transcriptional regulator, AlpA family</fullName>
    </recommendedName>
</protein>
<organism evidence="1 2">
    <name type="scientific">Jannaschia pagri</name>
    <dbReference type="NCBI Taxonomy" id="2829797"/>
    <lineage>
        <taxon>Bacteria</taxon>
        <taxon>Pseudomonadati</taxon>
        <taxon>Pseudomonadota</taxon>
        <taxon>Alphaproteobacteria</taxon>
        <taxon>Rhodobacterales</taxon>
        <taxon>Roseobacteraceae</taxon>
        <taxon>Jannaschia</taxon>
    </lineage>
</organism>
<gene>
    <name evidence="1" type="ORF">JANAI62_03280</name>
</gene>
<dbReference type="RefSeq" id="WP_220747224.1">
    <property type="nucleotide sequence ID" value="NZ_BPFH01000001.1"/>
</dbReference>
<evidence type="ECO:0000313" key="1">
    <source>
        <dbReference type="EMBL" id="GIT93705.1"/>
    </source>
</evidence>
<dbReference type="EMBL" id="BPFH01000001">
    <property type="protein sequence ID" value="GIT93705.1"/>
    <property type="molecule type" value="Genomic_DNA"/>
</dbReference>
<sequence>MTRLLSKKQVRDIVGLSLSHIDRMETETAYAHLEFPKRVQIGFRVFWVEAEISDWVAAQIAKRDASS</sequence>
<proteinExistence type="predicted"/>
<keyword evidence="2" id="KW-1185">Reference proteome</keyword>